<dbReference type="Proteomes" id="UP000301737">
    <property type="component" value="Unassembled WGS sequence"/>
</dbReference>
<gene>
    <name evidence="1" type="ORF">ZYGM_002069</name>
</gene>
<dbReference type="OrthoDB" id="4032425at2759"/>
<proteinExistence type="predicted"/>
<organism evidence="1 2">
    <name type="scientific">Zygosaccharomyces mellis</name>
    <dbReference type="NCBI Taxonomy" id="42258"/>
    <lineage>
        <taxon>Eukaryota</taxon>
        <taxon>Fungi</taxon>
        <taxon>Dikarya</taxon>
        <taxon>Ascomycota</taxon>
        <taxon>Saccharomycotina</taxon>
        <taxon>Saccharomycetes</taxon>
        <taxon>Saccharomycetales</taxon>
        <taxon>Saccharomycetaceae</taxon>
        <taxon>Zygosaccharomyces</taxon>
    </lineage>
</organism>
<name>A0A4C2E5A6_9SACH</name>
<dbReference type="AlphaFoldDB" id="A0A4C2E5A6"/>
<protein>
    <submittedName>
        <fullName evidence="1">Uncharacterized protein</fullName>
    </submittedName>
</protein>
<dbReference type="EMBL" id="BIMX01000010">
    <property type="protein sequence ID" value="GCE99437.1"/>
    <property type="molecule type" value="Genomic_DNA"/>
</dbReference>
<evidence type="ECO:0000313" key="2">
    <source>
        <dbReference type="Proteomes" id="UP000301737"/>
    </source>
</evidence>
<sequence length="399" mass="47525">MDVALFLGLPVDIRKQVYFHLAGQFADLGPDILQGLYFADVIKLPAEYYQPSRYQQRLRKRLYPIFEPYLGIFDYMPSLVNRWLEYALWLRYDCIVLDCMRLNHLYEGELIGPINLVYLDGRVRLSFFDKNYMLWNWYTYKEYARWIDDESDQIELTYLKLNLENLRYDLVAKILSAMRRDKVLDFINQIQFEQEDEDEESISFDEQDDFETASYRIRDPAVIKVVQTMDLMKGLKRLAFRGDRLYESLVNFHGVRDNPGKTINYMIKKKIVFLQILQVESLCKTGVADFTRWENLRELKLAQVGEIDFNKMLLPSNCRLLTICGAQTLYWWDVLDQIEHMASDRYTTKMRGSMCYHAIDEKSMDVETLFQCRIIVKDCFQSLNFIKLQDIYEIKGPEK</sequence>
<dbReference type="CDD" id="cd19611">
    <property type="entry name" value="Ctf13_LRR_LRR-insertion"/>
    <property type="match status" value="1"/>
</dbReference>
<reference evidence="1 2" key="1">
    <citation type="submission" date="2019-01" db="EMBL/GenBank/DDBJ databases">
        <title>Draft Genome Sequencing of Zygosaccharomyces mellis Ca-7.</title>
        <authorList>
            <person name="Shiwa Y."/>
            <person name="Kanesaki Y."/>
            <person name="Ishige T."/>
            <person name="Mura K."/>
            <person name="Hori T."/>
            <person name="Tamura T."/>
        </authorList>
    </citation>
    <scope>NUCLEOTIDE SEQUENCE [LARGE SCALE GENOMIC DNA]</scope>
    <source>
        <strain evidence="1 2">Ca-7</strain>
    </source>
</reference>
<comment type="caution">
    <text evidence="1">The sequence shown here is derived from an EMBL/GenBank/DDBJ whole genome shotgun (WGS) entry which is preliminary data.</text>
</comment>
<keyword evidence="2" id="KW-1185">Reference proteome</keyword>
<evidence type="ECO:0000313" key="1">
    <source>
        <dbReference type="EMBL" id="GCE99437.1"/>
    </source>
</evidence>
<accession>A0A4C2E5A6</accession>